<sequence length="74" mass="8439">MRSLLLVLVVFVLLSYVPPVRSGPNMYISRIFSTCWLTKGTCRVNCVADEVYYIFCGTYYKCCISKKDMPVLIG</sequence>
<dbReference type="Ensembl" id="ENSNGAT00000004076.1">
    <property type="protein sequence ID" value="ENSNGAP00000003028.1"/>
    <property type="gene ID" value="ENSNGAG00000003155.1"/>
</dbReference>
<organism evidence="12 13">
    <name type="scientific">Nannospalax galili</name>
    <name type="common">Northern Israeli blind subterranean mole rat</name>
    <name type="synonym">Spalax galili</name>
    <dbReference type="NCBI Taxonomy" id="1026970"/>
    <lineage>
        <taxon>Eukaryota</taxon>
        <taxon>Metazoa</taxon>
        <taxon>Chordata</taxon>
        <taxon>Craniata</taxon>
        <taxon>Vertebrata</taxon>
        <taxon>Euteleostomi</taxon>
        <taxon>Mammalia</taxon>
        <taxon>Eutheria</taxon>
        <taxon>Euarchontoglires</taxon>
        <taxon>Glires</taxon>
        <taxon>Rodentia</taxon>
        <taxon>Myomorpha</taxon>
        <taxon>Muroidea</taxon>
        <taxon>Spalacidae</taxon>
        <taxon>Spalacinae</taxon>
        <taxon>Nannospalax</taxon>
    </lineage>
</organism>
<keyword evidence="13" id="KW-1185">Reference proteome</keyword>
<dbReference type="AlphaFoldDB" id="A0A8C6QH61"/>
<keyword evidence="4 10" id="KW-0964">Secreted</keyword>
<comment type="similarity">
    <text evidence="3 10">Belongs to the beta-defensin family.</text>
</comment>
<comment type="subcellular location">
    <subcellularLocation>
        <location evidence="2 10">Secreted</location>
    </subcellularLocation>
</comment>
<evidence type="ECO:0000313" key="13">
    <source>
        <dbReference type="Proteomes" id="UP000694381"/>
    </source>
</evidence>
<dbReference type="Gene3D" id="3.10.360.10">
    <property type="entry name" value="Antimicrobial Peptide, Beta-defensin 2, Chain A"/>
    <property type="match status" value="1"/>
</dbReference>
<dbReference type="PANTHER" id="PTHR15001:SF10">
    <property type="entry name" value="BETA-DEFENSIN 135"/>
    <property type="match status" value="1"/>
</dbReference>
<evidence type="ECO:0000256" key="7">
    <source>
        <dbReference type="ARBA" id="ARBA00022940"/>
    </source>
</evidence>
<keyword evidence="9" id="KW-1015">Disulfide bond</keyword>
<gene>
    <name evidence="12" type="primary">Defb135</name>
</gene>
<evidence type="ECO:0000256" key="9">
    <source>
        <dbReference type="ARBA" id="ARBA00023157"/>
    </source>
</evidence>
<reference evidence="12" key="2">
    <citation type="submission" date="2025-09" db="UniProtKB">
        <authorList>
            <consortium name="Ensembl"/>
        </authorList>
    </citation>
    <scope>IDENTIFICATION</scope>
</reference>
<keyword evidence="8 10" id="KW-0044">Antibiotic</keyword>
<keyword evidence="6 10" id="KW-0732">Signal</keyword>
<dbReference type="GeneID" id="103730013"/>
<accession>A0A8C6QH61</accession>
<protein>
    <recommendedName>
        <fullName evidence="10">Beta-defensin</fullName>
    </recommendedName>
</protein>
<name>A0A8C6QH61_NANGA</name>
<feature type="signal peptide" evidence="10">
    <location>
        <begin position="1"/>
        <end position="22"/>
    </location>
</feature>
<dbReference type="InterPro" id="IPR050544">
    <property type="entry name" value="Beta-defensin"/>
</dbReference>
<dbReference type="GO" id="GO:0042742">
    <property type="term" value="P:defense response to bacterium"/>
    <property type="evidence" value="ECO:0007669"/>
    <property type="project" value="UniProtKB-UniRule"/>
</dbReference>
<dbReference type="GO" id="GO:0005576">
    <property type="term" value="C:extracellular region"/>
    <property type="evidence" value="ECO:0007669"/>
    <property type="project" value="UniProtKB-SubCell"/>
</dbReference>
<evidence type="ECO:0000256" key="10">
    <source>
        <dbReference type="RuleBase" id="RU231113"/>
    </source>
</evidence>
<feature type="chain" id="PRO_5034642628" description="Beta-defensin" evidence="10">
    <location>
        <begin position="23"/>
        <end position="74"/>
    </location>
</feature>
<evidence type="ECO:0000313" key="12">
    <source>
        <dbReference type="Ensembl" id="ENSNGAP00000003028.1"/>
    </source>
</evidence>
<dbReference type="CTD" id="613209"/>
<dbReference type="OMA" id="NTCWRTK"/>
<dbReference type="OrthoDB" id="9534593at2759"/>
<evidence type="ECO:0000256" key="2">
    <source>
        <dbReference type="ARBA" id="ARBA00004613"/>
    </source>
</evidence>
<dbReference type="PANTHER" id="PTHR15001">
    <property type="entry name" value="BETA-DEFENSIN 123-RELATED"/>
    <property type="match status" value="1"/>
</dbReference>
<dbReference type="GeneTree" id="ENSGT00530000064429"/>
<keyword evidence="5 10" id="KW-0929">Antimicrobial</keyword>
<dbReference type="RefSeq" id="XP_008826378.1">
    <property type="nucleotide sequence ID" value="XM_008828156.1"/>
</dbReference>
<comment type="function">
    <text evidence="1 10">Has antibacterial activity.</text>
</comment>
<dbReference type="InterPro" id="IPR025933">
    <property type="entry name" value="Beta_defensin_dom"/>
</dbReference>
<dbReference type="KEGG" id="ngi:103730013"/>
<reference evidence="12" key="1">
    <citation type="submission" date="2025-08" db="UniProtKB">
        <authorList>
            <consortium name="Ensembl"/>
        </authorList>
    </citation>
    <scope>IDENTIFICATION</scope>
</reference>
<evidence type="ECO:0000259" key="11">
    <source>
        <dbReference type="Pfam" id="PF13841"/>
    </source>
</evidence>
<evidence type="ECO:0000256" key="1">
    <source>
        <dbReference type="ARBA" id="ARBA00002878"/>
    </source>
</evidence>
<proteinExistence type="inferred from homology"/>
<keyword evidence="7 10" id="KW-0211">Defensin</keyword>
<evidence type="ECO:0000256" key="5">
    <source>
        <dbReference type="ARBA" id="ARBA00022529"/>
    </source>
</evidence>
<feature type="domain" description="Beta-defensin" evidence="11">
    <location>
        <begin position="34"/>
        <end position="63"/>
    </location>
</feature>
<dbReference type="Proteomes" id="UP000694381">
    <property type="component" value="Unassembled WGS sequence"/>
</dbReference>
<evidence type="ECO:0000256" key="8">
    <source>
        <dbReference type="ARBA" id="ARBA00023022"/>
    </source>
</evidence>
<dbReference type="GO" id="GO:0045087">
    <property type="term" value="P:innate immune response"/>
    <property type="evidence" value="ECO:0007669"/>
    <property type="project" value="InterPro"/>
</dbReference>
<dbReference type="Pfam" id="PF13841">
    <property type="entry name" value="Defensin_beta_2"/>
    <property type="match status" value="1"/>
</dbReference>
<evidence type="ECO:0000256" key="3">
    <source>
        <dbReference type="ARBA" id="ARBA00007371"/>
    </source>
</evidence>
<evidence type="ECO:0000256" key="4">
    <source>
        <dbReference type="ARBA" id="ARBA00022525"/>
    </source>
</evidence>
<evidence type="ECO:0000256" key="6">
    <source>
        <dbReference type="ARBA" id="ARBA00022729"/>
    </source>
</evidence>